<dbReference type="CDD" id="cd04301">
    <property type="entry name" value="NAT_SF"/>
    <property type="match status" value="1"/>
</dbReference>
<feature type="domain" description="N-acetyltransferase" evidence="3">
    <location>
        <begin position="261"/>
        <end position="398"/>
    </location>
</feature>
<dbReference type="STRING" id="307972.A0A2G8JFP1"/>
<organism evidence="4 5">
    <name type="scientific">Stichopus japonicus</name>
    <name type="common">Sea cucumber</name>
    <dbReference type="NCBI Taxonomy" id="307972"/>
    <lineage>
        <taxon>Eukaryota</taxon>
        <taxon>Metazoa</taxon>
        <taxon>Echinodermata</taxon>
        <taxon>Eleutherozoa</taxon>
        <taxon>Echinozoa</taxon>
        <taxon>Holothuroidea</taxon>
        <taxon>Aspidochirotacea</taxon>
        <taxon>Aspidochirotida</taxon>
        <taxon>Stichopodidae</taxon>
        <taxon>Apostichopus</taxon>
    </lineage>
</organism>
<dbReference type="Pfam" id="PF00644">
    <property type="entry name" value="PARP"/>
    <property type="match status" value="1"/>
</dbReference>
<feature type="compositionally biased region" description="Acidic residues" evidence="1">
    <location>
        <begin position="253"/>
        <end position="269"/>
    </location>
</feature>
<feature type="region of interest" description="Disordered" evidence="1">
    <location>
        <begin position="166"/>
        <end position="194"/>
    </location>
</feature>
<gene>
    <name evidence="4" type="ORF">BSL78_28616</name>
</gene>
<evidence type="ECO:0000256" key="2">
    <source>
        <dbReference type="SAM" id="SignalP"/>
    </source>
</evidence>
<dbReference type="PROSITE" id="PS51186">
    <property type="entry name" value="GNAT"/>
    <property type="match status" value="1"/>
</dbReference>
<comment type="caution">
    <text evidence="4">The sequence shown here is derived from an EMBL/GenBank/DDBJ whole genome shotgun (WGS) entry which is preliminary data.</text>
</comment>
<feature type="compositionally biased region" description="Basic and acidic residues" evidence="1">
    <location>
        <begin position="175"/>
        <end position="194"/>
    </location>
</feature>
<reference evidence="4 5" key="1">
    <citation type="journal article" date="2017" name="PLoS Biol.">
        <title>The sea cucumber genome provides insights into morphological evolution and visceral regeneration.</title>
        <authorList>
            <person name="Zhang X."/>
            <person name="Sun L."/>
            <person name="Yuan J."/>
            <person name="Sun Y."/>
            <person name="Gao Y."/>
            <person name="Zhang L."/>
            <person name="Li S."/>
            <person name="Dai H."/>
            <person name="Hamel J.F."/>
            <person name="Liu C."/>
            <person name="Yu Y."/>
            <person name="Liu S."/>
            <person name="Lin W."/>
            <person name="Guo K."/>
            <person name="Jin S."/>
            <person name="Xu P."/>
            <person name="Storey K.B."/>
            <person name="Huan P."/>
            <person name="Zhang T."/>
            <person name="Zhou Y."/>
            <person name="Zhang J."/>
            <person name="Lin C."/>
            <person name="Li X."/>
            <person name="Xing L."/>
            <person name="Huo D."/>
            <person name="Sun M."/>
            <person name="Wang L."/>
            <person name="Mercier A."/>
            <person name="Li F."/>
            <person name="Yang H."/>
            <person name="Xiang J."/>
        </authorList>
    </citation>
    <scope>NUCLEOTIDE SEQUENCE [LARGE SCALE GENOMIC DNA]</scope>
    <source>
        <strain evidence="4">Shaxun</strain>
        <tissue evidence="4">Muscle</tissue>
    </source>
</reference>
<proteinExistence type="predicted"/>
<dbReference type="AlphaFoldDB" id="A0A2G8JFP1"/>
<dbReference type="OrthoDB" id="10249393at2759"/>
<dbReference type="EMBL" id="MRZV01002138">
    <property type="protein sequence ID" value="PIK34560.1"/>
    <property type="molecule type" value="Genomic_DNA"/>
</dbReference>
<dbReference type="Pfam" id="PF00583">
    <property type="entry name" value="Acetyltransf_1"/>
    <property type="match status" value="1"/>
</dbReference>
<dbReference type="InterPro" id="IPR000182">
    <property type="entry name" value="GNAT_dom"/>
</dbReference>
<accession>A0A2G8JFP1</accession>
<evidence type="ECO:0000313" key="5">
    <source>
        <dbReference type="Proteomes" id="UP000230750"/>
    </source>
</evidence>
<feature type="chain" id="PRO_5013573859" description="N-acetyltransferase domain-containing protein" evidence="2">
    <location>
        <begin position="19"/>
        <end position="716"/>
    </location>
</feature>
<evidence type="ECO:0000256" key="1">
    <source>
        <dbReference type="SAM" id="MobiDB-lite"/>
    </source>
</evidence>
<keyword evidence="5" id="KW-1185">Reference proteome</keyword>
<evidence type="ECO:0000313" key="4">
    <source>
        <dbReference type="EMBL" id="PIK34560.1"/>
    </source>
</evidence>
<dbReference type="SUPFAM" id="SSF55729">
    <property type="entry name" value="Acyl-CoA N-acyltransferases (Nat)"/>
    <property type="match status" value="1"/>
</dbReference>
<dbReference type="InterPro" id="IPR012317">
    <property type="entry name" value="Poly(ADP-ribose)pol_cat_dom"/>
</dbReference>
<evidence type="ECO:0000259" key="3">
    <source>
        <dbReference type="PROSITE" id="PS51186"/>
    </source>
</evidence>
<dbReference type="GO" id="GO:0016747">
    <property type="term" value="F:acyltransferase activity, transferring groups other than amino-acyl groups"/>
    <property type="evidence" value="ECO:0007669"/>
    <property type="project" value="InterPro"/>
</dbReference>
<keyword evidence="2" id="KW-0732">Signal</keyword>
<dbReference type="Gene3D" id="3.40.630.30">
    <property type="match status" value="1"/>
</dbReference>
<dbReference type="InterPro" id="IPR016181">
    <property type="entry name" value="Acyl_CoA_acyltransferase"/>
</dbReference>
<dbReference type="SUPFAM" id="SSF56399">
    <property type="entry name" value="ADP-ribosylation"/>
    <property type="match status" value="1"/>
</dbReference>
<name>A0A2G8JFP1_STIJA</name>
<protein>
    <recommendedName>
        <fullName evidence="3">N-acetyltransferase domain-containing protein</fullName>
    </recommendedName>
</protein>
<dbReference type="Gene3D" id="3.90.228.10">
    <property type="match status" value="1"/>
</dbReference>
<dbReference type="GO" id="GO:0003950">
    <property type="term" value="F:NAD+ poly-ADP-ribosyltransferase activity"/>
    <property type="evidence" value="ECO:0007669"/>
    <property type="project" value="InterPro"/>
</dbReference>
<feature type="signal peptide" evidence="2">
    <location>
        <begin position="1"/>
        <end position="18"/>
    </location>
</feature>
<feature type="compositionally biased region" description="Basic and acidic residues" evidence="1">
    <location>
        <begin position="232"/>
        <end position="248"/>
    </location>
</feature>
<dbReference type="Proteomes" id="UP000230750">
    <property type="component" value="Unassembled WGS sequence"/>
</dbReference>
<feature type="region of interest" description="Disordered" evidence="1">
    <location>
        <begin position="219"/>
        <end position="271"/>
    </location>
</feature>
<sequence length="716" mass="80724">MNFKIGKLFLWTVNGSLTTQPNVTYVTVSNRDLLHATVALYDNCLPDITPEVLYSTVCDKWATTVLLVRNVEDVLNDYKVPESSDDIYSHWRQPIPRIDLGLRSPKIPYDDLYSMEYNQLNGIPGGTSSVNRFSSGDFNSQDINCNIKVLGNANSLKAYVSIGTQKNKQTTPVNDKTDCESPTEDKGVCGRCEQNRPKTKDLENTCNCDDGLNSLDAKRKDSVEEEDANDTILKEGPNKHNDDKKRTFADVFSDTESDSSSSSDEEDEHDFSQGAELFLQLVRERREKRKEALETESDVSSYIGIESRLIGCATWEKSHVCPGENTIQIDLLAVRRRYRKSGVGKYLIQKLKDPSMVGRFDNLVVYADHSAVDFFSGYGFSDDIVVNSKYSELADNWTNCTLMCYIPPFTGQTMFRSSDESLDLKAMELELQKWTQKSREAYQAQFSCLMRFRHEIIALRALVSSQQDIITSLSNKVDVLHAEKQDLERKNLLQRVFALKAGIDLDGLEETLILVYHEWDDCEGGEEGANLDSSSIIQDLERRVRDMGTGVSGVFFHFQRVTLKEMKKPRLGSAEEFAFAMREDSLLGDNFSVTRTKKAQPTPHTLSLYSSWCDKLNDPSMKTKMYFCGSLLHPERIHNILENGFSSSDFSCGDYGMGLYFSQHPSTAAHFSALGKIILAEVAIGIPETMRQADRMRAAASRGYDSVIISIELLMD</sequence>